<dbReference type="InterPro" id="IPR036322">
    <property type="entry name" value="WD40_repeat_dom_sf"/>
</dbReference>
<feature type="domain" description="Nucleolar protein 10-like second" evidence="2">
    <location>
        <begin position="347"/>
        <end position="393"/>
    </location>
</feature>
<dbReference type="InterPro" id="IPR040382">
    <property type="entry name" value="NOL10/Enp2"/>
</dbReference>
<organism evidence="4 5">
    <name type="scientific">Hyalella azteca</name>
    <name type="common">Amphipod</name>
    <dbReference type="NCBI Taxonomy" id="294128"/>
    <lineage>
        <taxon>Eukaryota</taxon>
        <taxon>Metazoa</taxon>
        <taxon>Ecdysozoa</taxon>
        <taxon>Arthropoda</taxon>
        <taxon>Crustacea</taxon>
        <taxon>Multicrustacea</taxon>
        <taxon>Malacostraca</taxon>
        <taxon>Eumalacostraca</taxon>
        <taxon>Peracarida</taxon>
        <taxon>Amphipoda</taxon>
        <taxon>Senticaudata</taxon>
        <taxon>Talitrida</taxon>
        <taxon>Talitroidea</taxon>
        <taxon>Hyalellidae</taxon>
        <taxon>Hyalella</taxon>
    </lineage>
</organism>
<sequence>MKCLDGSNNVKVYNLTAEKTQPEWAKKKKKKKLKANSEDLLQDFVMPDVSNCIKLSPNGEYLMACGTYKPVMKCYDLSELSVKFERGMDYEVIRLEILSDDYSKIAYLQEYRYVELHGQGGRIHRLRIPKFGRDLCLHQPSADLYIAASGLTLNKHHGLLTMGTDDGILQCWDPRDRSKAGVLDCGKHMAEYANSLDEEIRSRKDLRITSLEYSGPHTLAVGNYTGQILMYDIRCQSPYLIRDHHNRSPIQALHFHSSGNVFSMAPNVLKIWDKNNGEAVTSIEGDAPFNDMAVVPGTGLAFFAAEDKNMKAYFIPSLGPAPAWCGHLDAMTEEMEEDAEATVAAQYDDYTFVTEGELLELGLKDLVGTSMLRASMHGYYINNALYNKAKRLAVPVKPINVIKQKLKETIAEENKIKLKQKEKEGVVNKEVLQAVGDEFKEEILDERISRLFRDQRFARDPELAKRLDRSGGAGIKMKEAFKKRKREIEREEQEFQNEPEDAGEVSDADSILDAIDDSAPRSESEEDEEREQQKQKLFRNKPRRF</sequence>
<dbReference type="InterPro" id="IPR015943">
    <property type="entry name" value="WD40/YVTN_repeat-like_dom_sf"/>
</dbReference>
<dbReference type="OrthoDB" id="273340at2759"/>
<feature type="domain" description="Nucleolar protein 10-like N-terminal" evidence="3">
    <location>
        <begin position="153"/>
        <end position="339"/>
    </location>
</feature>
<dbReference type="SUPFAM" id="SSF50978">
    <property type="entry name" value="WD40 repeat-like"/>
    <property type="match status" value="1"/>
</dbReference>
<evidence type="ECO:0000256" key="1">
    <source>
        <dbReference type="SAM" id="MobiDB-lite"/>
    </source>
</evidence>
<feature type="compositionally biased region" description="Acidic residues" evidence="1">
    <location>
        <begin position="490"/>
        <end position="507"/>
    </location>
</feature>
<feature type="region of interest" description="Disordered" evidence="1">
    <location>
        <begin position="486"/>
        <end position="545"/>
    </location>
</feature>
<dbReference type="KEGG" id="hazt:108668283"/>
<proteinExistence type="predicted"/>
<name>A0A8B7NBH9_HYAAZ</name>
<dbReference type="GO" id="GO:0032040">
    <property type="term" value="C:small-subunit processome"/>
    <property type="evidence" value="ECO:0007669"/>
    <property type="project" value="TreeGrafter"/>
</dbReference>
<gene>
    <name evidence="5" type="primary">LOC108668283</name>
</gene>
<dbReference type="Pfam" id="PF23097">
    <property type="entry name" value="NOL10_2nd"/>
    <property type="match status" value="1"/>
</dbReference>
<dbReference type="PANTHER" id="PTHR14927:SF0">
    <property type="entry name" value="NUCLEOLAR PROTEIN 10"/>
    <property type="match status" value="1"/>
</dbReference>
<accession>A0A8B7NBH9</accession>
<reference evidence="5" key="1">
    <citation type="submission" date="2025-08" db="UniProtKB">
        <authorList>
            <consortium name="RefSeq"/>
        </authorList>
    </citation>
    <scope>IDENTIFICATION</scope>
    <source>
        <tissue evidence="5">Whole organism</tissue>
    </source>
</reference>
<dbReference type="InterPro" id="IPR056550">
    <property type="entry name" value="NOL10_2nd"/>
</dbReference>
<evidence type="ECO:0000313" key="5">
    <source>
        <dbReference type="RefSeq" id="XP_018010958.1"/>
    </source>
</evidence>
<feature type="domain" description="Nucleolar protein 10-like N-terminal" evidence="3">
    <location>
        <begin position="7"/>
        <end position="145"/>
    </location>
</feature>
<dbReference type="GO" id="GO:0000462">
    <property type="term" value="P:maturation of SSU-rRNA from tricistronic rRNA transcript (SSU-rRNA, 5.8S rRNA, LSU-rRNA)"/>
    <property type="evidence" value="ECO:0007669"/>
    <property type="project" value="TreeGrafter"/>
</dbReference>
<evidence type="ECO:0000259" key="2">
    <source>
        <dbReference type="Pfam" id="PF23097"/>
    </source>
</evidence>
<dbReference type="OMA" id="MNDDMIV"/>
<dbReference type="Gene3D" id="2.130.10.10">
    <property type="entry name" value="YVTN repeat-like/Quinoprotein amine dehydrogenase"/>
    <property type="match status" value="1"/>
</dbReference>
<protein>
    <submittedName>
        <fullName evidence="5">Nucleolar protein 10</fullName>
    </submittedName>
</protein>
<dbReference type="PANTHER" id="PTHR14927">
    <property type="entry name" value="NUCLEOLAR PROTEIN 10"/>
    <property type="match status" value="1"/>
</dbReference>
<keyword evidence="4" id="KW-1185">Reference proteome</keyword>
<dbReference type="GeneID" id="108668283"/>
<dbReference type="RefSeq" id="XP_018010958.1">
    <property type="nucleotide sequence ID" value="XM_018155469.2"/>
</dbReference>
<dbReference type="Pfam" id="PF23098">
    <property type="entry name" value="Beta-prop_NOL10_N"/>
    <property type="match status" value="2"/>
</dbReference>
<evidence type="ECO:0000313" key="4">
    <source>
        <dbReference type="Proteomes" id="UP000694843"/>
    </source>
</evidence>
<dbReference type="InterPro" id="IPR056551">
    <property type="entry name" value="Beta-prop_NOL10_N"/>
</dbReference>
<dbReference type="AlphaFoldDB" id="A0A8B7NBH9"/>
<dbReference type="Proteomes" id="UP000694843">
    <property type="component" value="Unplaced"/>
</dbReference>
<feature type="compositionally biased region" description="Basic residues" evidence="1">
    <location>
        <begin position="536"/>
        <end position="545"/>
    </location>
</feature>
<evidence type="ECO:0000259" key="3">
    <source>
        <dbReference type="Pfam" id="PF23098"/>
    </source>
</evidence>
<dbReference type="GO" id="GO:0030686">
    <property type="term" value="C:90S preribosome"/>
    <property type="evidence" value="ECO:0007669"/>
    <property type="project" value="TreeGrafter"/>
</dbReference>